<comment type="subcellular location">
    <subcellularLocation>
        <location evidence="1">Membrane</location>
        <topology evidence="1">Lipid-anchor</topology>
    </subcellularLocation>
</comment>
<evidence type="ECO:0000256" key="6">
    <source>
        <dbReference type="ARBA" id="ARBA00023139"/>
    </source>
</evidence>
<organism evidence="10 11">
    <name type="scientific">Paenibacillus piri</name>
    <dbReference type="NCBI Taxonomy" id="2547395"/>
    <lineage>
        <taxon>Bacteria</taxon>
        <taxon>Bacillati</taxon>
        <taxon>Bacillota</taxon>
        <taxon>Bacilli</taxon>
        <taxon>Bacillales</taxon>
        <taxon>Paenibacillaceae</taxon>
        <taxon>Paenibacillus</taxon>
    </lineage>
</organism>
<evidence type="ECO:0000259" key="9">
    <source>
        <dbReference type="Pfam" id="PF25198"/>
    </source>
</evidence>
<evidence type="ECO:0000256" key="2">
    <source>
        <dbReference type="ARBA" id="ARBA00007886"/>
    </source>
</evidence>
<dbReference type="PROSITE" id="PS51257">
    <property type="entry name" value="PROKAR_LIPOPROTEIN"/>
    <property type="match status" value="1"/>
</dbReference>
<accession>A0A4R5KHB6</accession>
<dbReference type="NCBIfam" id="TIGR02887">
    <property type="entry name" value="spore_ger_x_C"/>
    <property type="match status" value="1"/>
</dbReference>
<evidence type="ECO:0000313" key="10">
    <source>
        <dbReference type="EMBL" id="TDF94115.1"/>
    </source>
</evidence>
<dbReference type="Proteomes" id="UP000295636">
    <property type="component" value="Unassembled WGS sequence"/>
</dbReference>
<dbReference type="OrthoDB" id="2569624at2"/>
<name>A0A4R5KHB6_9BACL</name>
<dbReference type="Pfam" id="PF05504">
    <property type="entry name" value="Spore_GerAC"/>
    <property type="match status" value="1"/>
</dbReference>
<evidence type="ECO:0000256" key="7">
    <source>
        <dbReference type="ARBA" id="ARBA00023288"/>
    </source>
</evidence>
<dbReference type="AlphaFoldDB" id="A0A4R5KHB6"/>
<feature type="domain" description="Spore germination GerAC-like C-terminal" evidence="8">
    <location>
        <begin position="227"/>
        <end position="397"/>
    </location>
</feature>
<evidence type="ECO:0000259" key="8">
    <source>
        <dbReference type="Pfam" id="PF05504"/>
    </source>
</evidence>
<dbReference type="InterPro" id="IPR008844">
    <property type="entry name" value="Spore_GerAC-like"/>
</dbReference>
<dbReference type="InterPro" id="IPR057336">
    <property type="entry name" value="GerAC_N"/>
</dbReference>
<comment type="caution">
    <text evidence="10">The sequence shown here is derived from an EMBL/GenBank/DDBJ whole genome shotgun (WGS) entry which is preliminary data.</text>
</comment>
<dbReference type="PANTHER" id="PTHR35789:SF1">
    <property type="entry name" value="SPORE GERMINATION PROTEIN B3"/>
    <property type="match status" value="1"/>
</dbReference>
<dbReference type="InterPro" id="IPR038501">
    <property type="entry name" value="Spore_GerAC_C_sf"/>
</dbReference>
<keyword evidence="6" id="KW-0564">Palmitate</keyword>
<evidence type="ECO:0000313" key="11">
    <source>
        <dbReference type="Proteomes" id="UP000295636"/>
    </source>
</evidence>
<dbReference type="PANTHER" id="PTHR35789">
    <property type="entry name" value="SPORE GERMINATION PROTEIN B3"/>
    <property type="match status" value="1"/>
</dbReference>
<dbReference type="Pfam" id="PF25198">
    <property type="entry name" value="Spore_GerAC_N"/>
    <property type="match status" value="1"/>
</dbReference>
<keyword evidence="3" id="KW-0309">Germination</keyword>
<gene>
    <name evidence="10" type="ORF">E1757_24815</name>
</gene>
<evidence type="ECO:0000256" key="5">
    <source>
        <dbReference type="ARBA" id="ARBA00023136"/>
    </source>
</evidence>
<keyword evidence="11" id="KW-1185">Reference proteome</keyword>
<dbReference type="GO" id="GO:0009847">
    <property type="term" value="P:spore germination"/>
    <property type="evidence" value="ECO:0007669"/>
    <property type="project" value="InterPro"/>
</dbReference>
<dbReference type="GO" id="GO:0016020">
    <property type="term" value="C:membrane"/>
    <property type="evidence" value="ECO:0007669"/>
    <property type="project" value="UniProtKB-SubCell"/>
</dbReference>
<comment type="similarity">
    <text evidence="2">Belongs to the GerABKC lipoprotein family.</text>
</comment>
<dbReference type="RefSeq" id="WP_133233232.1">
    <property type="nucleotide sequence ID" value="NZ_SMRT01000014.1"/>
</dbReference>
<reference evidence="10 11" key="1">
    <citation type="submission" date="2019-03" db="EMBL/GenBank/DDBJ databases">
        <title>This is whole genome sequence of Paenibacillus sp MS74 strain.</title>
        <authorList>
            <person name="Trinh H.N."/>
        </authorList>
    </citation>
    <scope>NUCLEOTIDE SEQUENCE [LARGE SCALE GENOMIC DNA]</scope>
    <source>
        <strain evidence="10 11">MS74</strain>
    </source>
</reference>
<keyword evidence="4" id="KW-0732">Signal</keyword>
<dbReference type="EMBL" id="SMRT01000014">
    <property type="protein sequence ID" value="TDF94115.1"/>
    <property type="molecule type" value="Genomic_DNA"/>
</dbReference>
<evidence type="ECO:0000256" key="4">
    <source>
        <dbReference type="ARBA" id="ARBA00022729"/>
    </source>
</evidence>
<proteinExistence type="inferred from homology"/>
<evidence type="ECO:0000256" key="1">
    <source>
        <dbReference type="ARBA" id="ARBA00004635"/>
    </source>
</evidence>
<dbReference type="InterPro" id="IPR046953">
    <property type="entry name" value="Spore_GerAC-like_C"/>
</dbReference>
<dbReference type="Gene3D" id="3.30.300.210">
    <property type="entry name" value="Nutrient germinant receptor protein C, domain 3"/>
    <property type="match status" value="1"/>
</dbReference>
<keyword evidence="7" id="KW-0449">Lipoprotein</keyword>
<evidence type="ECO:0000256" key="3">
    <source>
        <dbReference type="ARBA" id="ARBA00022544"/>
    </source>
</evidence>
<keyword evidence="5" id="KW-0472">Membrane</keyword>
<sequence length="404" mass="46181">MVKQMLRIGLALLMTMLVSGCWDRIEINERGFVIGVAIDEPHSEHAEKANRLEARNKPKEKQRYSVTYQVVIPQKLQGGGKERTSDTSFMNMTSEGDTMADIERQMTARTSRSPYFEHLKIIIISNKIAEKKENIGHVLDFFLRDQEIRRSTRVLVSDGEARRALEVVPSNEKLPVMYIHSVTQNSRRTARMLPETKLGDLHELILDRNGFALQRIIGGSNEVKVVGAAVFRGHTITMKGVLGSEETEGLNLLTGKVKNGILKAKLNGNMFVYEMARVKHRIHADVTDPQHIRFMIKIDTEGFVKESLAPLNMMDKQVIRQLEDKLSQEMKRMTRDAINKLQKQFKVDAIGLGSYLEKNHYPVWKDIAGHWDPNDEDNLFSRCTIDVQPHVQLRRAGTINRTFH</sequence>
<feature type="domain" description="Spore germination protein N-terminal" evidence="9">
    <location>
        <begin position="23"/>
        <end position="209"/>
    </location>
</feature>
<protein>
    <submittedName>
        <fullName evidence="10">Ger(X)C family spore germination protein</fullName>
    </submittedName>
</protein>